<evidence type="ECO:0000313" key="6">
    <source>
        <dbReference type="Proteomes" id="UP000316727"/>
    </source>
</evidence>
<keyword evidence="2" id="KW-0645">Protease</keyword>
<dbReference type="InterPro" id="IPR036138">
    <property type="entry name" value="PBP_dimer_sf"/>
</dbReference>
<dbReference type="Gene3D" id="3.30.10.20">
    <property type="match status" value="1"/>
</dbReference>
<dbReference type="EMBL" id="VFRQ01000009">
    <property type="protein sequence ID" value="TPE42853.1"/>
    <property type="molecule type" value="Genomic_DNA"/>
</dbReference>
<evidence type="ECO:0000259" key="4">
    <source>
        <dbReference type="PROSITE" id="PS51178"/>
    </source>
</evidence>
<dbReference type="PROSITE" id="PS51178">
    <property type="entry name" value="PASTA"/>
    <property type="match status" value="1"/>
</dbReference>
<dbReference type="Proteomes" id="UP000316727">
    <property type="component" value="Unassembled WGS sequence"/>
</dbReference>
<dbReference type="GO" id="GO:0005886">
    <property type="term" value="C:plasma membrane"/>
    <property type="evidence" value="ECO:0007669"/>
    <property type="project" value="TreeGrafter"/>
</dbReference>
<dbReference type="PANTHER" id="PTHR30627:SF1">
    <property type="entry name" value="PEPTIDOGLYCAN D,D-TRANSPEPTIDASE FTSI"/>
    <property type="match status" value="1"/>
</dbReference>
<evidence type="ECO:0000256" key="1">
    <source>
        <dbReference type="ARBA" id="ARBA00004370"/>
    </source>
</evidence>
<dbReference type="InterPro" id="IPR012338">
    <property type="entry name" value="Beta-lactam/transpept-like"/>
</dbReference>
<name>A0A501VYN0_9BACT</name>
<dbReference type="Gene3D" id="3.40.710.10">
    <property type="entry name" value="DD-peptidase/beta-lactamase superfamily"/>
    <property type="match status" value="1"/>
</dbReference>
<evidence type="ECO:0000256" key="3">
    <source>
        <dbReference type="ARBA" id="ARBA00023136"/>
    </source>
</evidence>
<accession>A0A501VYN0</accession>
<dbReference type="Pfam" id="PF03793">
    <property type="entry name" value="PASTA"/>
    <property type="match status" value="1"/>
</dbReference>
<dbReference type="Pfam" id="PF03717">
    <property type="entry name" value="PBP_dimer"/>
    <property type="match status" value="1"/>
</dbReference>
<feature type="domain" description="PASTA" evidence="4">
    <location>
        <begin position="637"/>
        <end position="699"/>
    </location>
</feature>
<dbReference type="CDD" id="cd06575">
    <property type="entry name" value="PASTA_Pbp2x-like_2"/>
    <property type="match status" value="1"/>
</dbReference>
<dbReference type="GO" id="GO:0004180">
    <property type="term" value="F:carboxypeptidase activity"/>
    <property type="evidence" value="ECO:0007669"/>
    <property type="project" value="UniProtKB-KW"/>
</dbReference>
<reference evidence="5 6" key="1">
    <citation type="submission" date="2019-06" db="EMBL/GenBank/DDBJ databases">
        <title>A novel bacterium of genus Pontibacter, isolated from marine sediment.</title>
        <authorList>
            <person name="Huang H."/>
            <person name="Mo K."/>
            <person name="Hu Y."/>
        </authorList>
    </citation>
    <scope>NUCLEOTIDE SEQUENCE [LARGE SCALE GENOMIC DNA]</scope>
    <source>
        <strain evidence="5 6">HB172049</strain>
    </source>
</reference>
<gene>
    <name evidence="5" type="ORF">FJM65_16125</name>
</gene>
<keyword evidence="2" id="KW-0121">Carboxypeptidase</keyword>
<dbReference type="InterPro" id="IPR001460">
    <property type="entry name" value="PCN-bd_Tpept"/>
</dbReference>
<organism evidence="5 6">
    <name type="scientific">Pontibacter mangrovi</name>
    <dbReference type="NCBI Taxonomy" id="2589816"/>
    <lineage>
        <taxon>Bacteria</taxon>
        <taxon>Pseudomonadati</taxon>
        <taxon>Bacteroidota</taxon>
        <taxon>Cytophagia</taxon>
        <taxon>Cytophagales</taxon>
        <taxon>Hymenobacteraceae</taxon>
        <taxon>Pontibacter</taxon>
    </lineage>
</organism>
<evidence type="ECO:0000256" key="2">
    <source>
        <dbReference type="ARBA" id="ARBA00022645"/>
    </source>
</evidence>
<comment type="subcellular location">
    <subcellularLocation>
        <location evidence="1">Membrane</location>
    </subcellularLocation>
</comment>
<dbReference type="RefSeq" id="WP_140622587.1">
    <property type="nucleotide sequence ID" value="NZ_VFRQ01000009.1"/>
</dbReference>
<dbReference type="AlphaFoldDB" id="A0A501VYN0"/>
<dbReference type="Gene3D" id="3.90.1310.10">
    <property type="entry name" value="Penicillin-binding protein 2a (Domain 2)"/>
    <property type="match status" value="1"/>
</dbReference>
<dbReference type="PANTHER" id="PTHR30627">
    <property type="entry name" value="PEPTIDOGLYCAN D,D-TRANSPEPTIDASE"/>
    <property type="match status" value="1"/>
</dbReference>
<dbReference type="SUPFAM" id="SSF56601">
    <property type="entry name" value="beta-lactamase/transpeptidase-like"/>
    <property type="match status" value="1"/>
</dbReference>
<dbReference type="SUPFAM" id="SSF56519">
    <property type="entry name" value="Penicillin binding protein dimerisation domain"/>
    <property type="match status" value="1"/>
</dbReference>
<dbReference type="Pfam" id="PF00905">
    <property type="entry name" value="Transpeptidase"/>
    <property type="match status" value="1"/>
</dbReference>
<proteinExistence type="predicted"/>
<dbReference type="GO" id="GO:0071555">
    <property type="term" value="P:cell wall organization"/>
    <property type="evidence" value="ECO:0007669"/>
    <property type="project" value="TreeGrafter"/>
</dbReference>
<keyword evidence="6" id="KW-1185">Reference proteome</keyword>
<sequence>MSIKKSILIRVRVAFLLVCLFACAIVYKVVHIQFLQGDKWKSISKERRIFYKPVRATRGNILSDNESILATSLPFYRVAFDPTVAKAEVFNASVDSLALLLSRFYGDRSEDYYRRKMINARHSGRRYIRLNSRQINYQEKKRMAHWPIFRQGKNRGGVIFEKVEKRFKPFGLLAERTIGFINEDKNGAGLEYSFNGQLTGTDGEALFERIAGGSKPIYDGTEVKPQHGYDIKTTIDINLQDVAENALYKSLQKTDADYGTVILMEVKTGEIKAMANLGKTKGGYIEDYNYAVGSQGRTEPGSTFKLASMMALFEHHPEVNLTDTIDTGDGRYRIKNTTMTDAKINGYGKITVQQVFEKSSNIGVAKLMEQYFGNEQQVYVDYLNKFGLNSPLGFQMEGEARPYMKDPQDKNWYGTTLTSMAIGYELKLSPLQTLAFYNAVANNGVKIQPIIVKEIRQVDEVVQSFETRVLNEKICSEETLKKLKAMLEGVVEHGTARNIHSTDYKIAGKTGTARKVKNGRYVREYSTSFAGYFPADNPKYSCIVIIDNPRGVNVYGSDVAAPVFKELADKAYARDLAIHKPMRARVVPDKESLPLAKAGSFEDLKMIYNTLGISTHLGAADEDWVKVEPKRRSLEFKPNPVLRNKVPDVVGMTLRDALFILGNQHLNVDVQGAGKLVRRQSIAPGTDINEDKTITIILG</sequence>
<dbReference type="InterPro" id="IPR005543">
    <property type="entry name" value="PASTA_dom"/>
</dbReference>
<protein>
    <submittedName>
        <fullName evidence="5">PASTA domain-containing protein</fullName>
    </submittedName>
</protein>
<dbReference type="SMART" id="SM00740">
    <property type="entry name" value="PASTA"/>
    <property type="match status" value="1"/>
</dbReference>
<dbReference type="GO" id="GO:0008658">
    <property type="term" value="F:penicillin binding"/>
    <property type="evidence" value="ECO:0007669"/>
    <property type="project" value="InterPro"/>
</dbReference>
<dbReference type="InterPro" id="IPR050515">
    <property type="entry name" value="Beta-lactam/transpept"/>
</dbReference>
<keyword evidence="3" id="KW-0472">Membrane</keyword>
<dbReference type="SUPFAM" id="SSF54184">
    <property type="entry name" value="Penicillin-binding protein 2x (pbp-2x), c-terminal domain"/>
    <property type="match status" value="1"/>
</dbReference>
<comment type="caution">
    <text evidence="5">The sequence shown here is derived from an EMBL/GenBank/DDBJ whole genome shotgun (WGS) entry which is preliminary data.</text>
</comment>
<dbReference type="OrthoDB" id="9804124at2"/>
<evidence type="ECO:0000313" key="5">
    <source>
        <dbReference type="EMBL" id="TPE42853.1"/>
    </source>
</evidence>
<dbReference type="Gene3D" id="3.30.450.330">
    <property type="match status" value="1"/>
</dbReference>
<keyword evidence="2" id="KW-0378">Hydrolase</keyword>
<dbReference type="InterPro" id="IPR005311">
    <property type="entry name" value="PBP_dimer"/>
</dbReference>